<dbReference type="InterPro" id="IPR046735">
    <property type="entry name" value="PA2779-like"/>
</dbReference>
<evidence type="ECO:0008006" key="5">
    <source>
        <dbReference type="Google" id="ProtNLM"/>
    </source>
</evidence>
<protein>
    <recommendedName>
        <fullName evidence="5">PA2779 family protein</fullName>
    </recommendedName>
</protein>
<dbReference type="NCBIfam" id="NF033919">
    <property type="entry name" value="PA2779_fam"/>
    <property type="match status" value="1"/>
</dbReference>
<feature type="signal peptide" evidence="2">
    <location>
        <begin position="1"/>
        <end position="30"/>
    </location>
</feature>
<evidence type="ECO:0000256" key="1">
    <source>
        <dbReference type="SAM" id="Phobius"/>
    </source>
</evidence>
<evidence type="ECO:0000313" key="4">
    <source>
        <dbReference type="Proteomes" id="UP000288587"/>
    </source>
</evidence>
<evidence type="ECO:0000256" key="2">
    <source>
        <dbReference type="SAM" id="SignalP"/>
    </source>
</evidence>
<proteinExistence type="predicted"/>
<name>A0A3S2V014_9BURK</name>
<comment type="caution">
    <text evidence="3">The sequence shown here is derived from an EMBL/GenBank/DDBJ whole genome shotgun (WGS) entry which is preliminary data.</text>
</comment>
<feature type="chain" id="PRO_5018601517" description="PA2779 family protein" evidence="2">
    <location>
        <begin position="31"/>
        <end position="136"/>
    </location>
</feature>
<keyword evidence="2" id="KW-0732">Signal</keyword>
<dbReference type="AlphaFoldDB" id="A0A3S2V014"/>
<keyword evidence="1" id="KW-0812">Transmembrane</keyword>
<dbReference type="RefSeq" id="WP_127683383.1">
    <property type="nucleotide sequence ID" value="NZ_SACM01000003.1"/>
</dbReference>
<gene>
    <name evidence="3" type="ORF">EOD73_12745</name>
</gene>
<keyword evidence="1" id="KW-0472">Membrane</keyword>
<keyword evidence="1" id="KW-1133">Transmembrane helix</keyword>
<feature type="transmembrane region" description="Helical" evidence="1">
    <location>
        <begin position="106"/>
        <end position="126"/>
    </location>
</feature>
<evidence type="ECO:0000313" key="3">
    <source>
        <dbReference type="EMBL" id="RVT84980.1"/>
    </source>
</evidence>
<accession>A0A3S2V014</accession>
<dbReference type="Proteomes" id="UP000288587">
    <property type="component" value="Unassembled WGS sequence"/>
</dbReference>
<dbReference type="PIRSF" id="PIRSF029543">
    <property type="entry name" value="UCP029543"/>
    <property type="match status" value="1"/>
</dbReference>
<dbReference type="EMBL" id="SACM01000003">
    <property type="protein sequence ID" value="RVT84980.1"/>
    <property type="molecule type" value="Genomic_DNA"/>
</dbReference>
<dbReference type="OrthoDB" id="7651521at2"/>
<dbReference type="InterPro" id="IPR016924">
    <property type="entry name" value="UCP029543"/>
</dbReference>
<keyword evidence="4" id="KW-1185">Reference proteome</keyword>
<reference evidence="3 4" key="1">
    <citation type="submission" date="2019-01" db="EMBL/GenBank/DDBJ databases">
        <authorList>
            <person name="Chen W.-M."/>
        </authorList>
    </citation>
    <scope>NUCLEOTIDE SEQUENCE [LARGE SCALE GENOMIC DNA]</scope>
    <source>
        <strain evidence="3 4">CCP-18</strain>
    </source>
</reference>
<organism evidence="3 4">
    <name type="scientific">Inhella crocodyli</name>
    <dbReference type="NCBI Taxonomy" id="2499851"/>
    <lineage>
        <taxon>Bacteria</taxon>
        <taxon>Pseudomonadati</taxon>
        <taxon>Pseudomonadota</taxon>
        <taxon>Betaproteobacteria</taxon>
        <taxon>Burkholderiales</taxon>
        <taxon>Sphaerotilaceae</taxon>
        <taxon>Inhella</taxon>
    </lineage>
</organism>
<sequence length="136" mass="14416">MSRLVRARRAIASSLVLGLCLSATVQPVMAQAISTEQAATVLMAVPQASEARARLNAALDRADLAKALADRGVSIDQVRARVNTLTDAEATELLRQIDSAPAGADVIGTLFTVFVILLVTDILGLTKVFPFTRSVR</sequence>
<dbReference type="Pfam" id="PF20332">
    <property type="entry name" value="DUF6627"/>
    <property type="match status" value="1"/>
</dbReference>